<evidence type="ECO:0000259" key="2">
    <source>
        <dbReference type="Pfam" id="PF00501"/>
    </source>
</evidence>
<dbReference type="EMBL" id="JADFTS010000001">
    <property type="protein sequence ID" value="KAF9624677.1"/>
    <property type="molecule type" value="Genomic_DNA"/>
</dbReference>
<keyword evidence="8" id="KW-1185">Reference proteome</keyword>
<dbReference type="InterPro" id="IPR009081">
    <property type="entry name" value="PP-bd_ACP"/>
</dbReference>
<name>A0A835IYP4_9MAGN</name>
<evidence type="ECO:0008006" key="9">
    <source>
        <dbReference type="Google" id="ProtNLM"/>
    </source>
</evidence>
<dbReference type="SUPFAM" id="SSF47336">
    <property type="entry name" value="ACP-like"/>
    <property type="match status" value="1"/>
</dbReference>
<dbReference type="InterPro" id="IPR052091">
    <property type="entry name" value="Beta-ala_Activ/Resist"/>
</dbReference>
<dbReference type="Pfam" id="PF00501">
    <property type="entry name" value="AMP-binding"/>
    <property type="match status" value="1"/>
</dbReference>
<dbReference type="Gene3D" id="3.40.50.12780">
    <property type="entry name" value="N-terminal domain of ligase-like"/>
    <property type="match status" value="1"/>
</dbReference>
<dbReference type="InterPro" id="IPR018391">
    <property type="entry name" value="PQQ_b-propeller_rpt"/>
</dbReference>
<evidence type="ECO:0000313" key="8">
    <source>
        <dbReference type="Proteomes" id="UP000631114"/>
    </source>
</evidence>
<protein>
    <recommendedName>
        <fullName evidence="9">4-coumarate--CoA ligase</fullName>
    </recommendedName>
</protein>
<feature type="region of interest" description="Disordered" evidence="1">
    <location>
        <begin position="1001"/>
        <end position="1037"/>
    </location>
</feature>
<dbReference type="InterPro" id="IPR011047">
    <property type="entry name" value="Quinoprotein_ADH-like_sf"/>
</dbReference>
<evidence type="ECO:0000259" key="3">
    <source>
        <dbReference type="Pfam" id="PF00550"/>
    </source>
</evidence>
<dbReference type="AlphaFoldDB" id="A0A835IYP4"/>
<dbReference type="InterPro" id="IPR045851">
    <property type="entry name" value="AMP-bd_C_sf"/>
</dbReference>
<feature type="domain" description="AMP-binding enzyme C-terminal" evidence="4">
    <location>
        <begin position="525"/>
        <end position="602"/>
    </location>
</feature>
<dbReference type="InterPro" id="IPR015943">
    <property type="entry name" value="WD40/YVTN_repeat-like_dom_sf"/>
</dbReference>
<dbReference type="InterPro" id="IPR025110">
    <property type="entry name" value="AMP-bd_C"/>
</dbReference>
<dbReference type="InterPro" id="IPR000873">
    <property type="entry name" value="AMP-dep_synth/lig_dom"/>
</dbReference>
<feature type="domain" description="AMP-dependent synthetase/ligase" evidence="2">
    <location>
        <begin position="131"/>
        <end position="456"/>
    </location>
</feature>
<dbReference type="Pfam" id="PF00550">
    <property type="entry name" value="PP-binding"/>
    <property type="match status" value="1"/>
</dbReference>
<dbReference type="OrthoDB" id="408177at2759"/>
<evidence type="ECO:0000259" key="4">
    <source>
        <dbReference type="Pfam" id="PF13193"/>
    </source>
</evidence>
<comment type="caution">
    <text evidence="7">The sequence shown here is derived from an EMBL/GenBank/DDBJ whole genome shotgun (WGS) entry which is preliminary data.</text>
</comment>
<dbReference type="Gene3D" id="2.130.10.10">
    <property type="entry name" value="YVTN repeat-like/Quinoprotein amine dehydrogenase"/>
    <property type="match status" value="3"/>
</dbReference>
<dbReference type="GO" id="GO:0043041">
    <property type="term" value="P:amino acid activation for nonribosomal peptide biosynthetic process"/>
    <property type="evidence" value="ECO:0007669"/>
    <property type="project" value="TreeGrafter"/>
</dbReference>
<dbReference type="Pfam" id="PF13570">
    <property type="entry name" value="Beta-prop_ACSF4"/>
    <property type="match status" value="1"/>
</dbReference>
<dbReference type="InterPro" id="IPR002372">
    <property type="entry name" value="PQQ_rpt_dom"/>
</dbReference>
<dbReference type="SUPFAM" id="SSF50998">
    <property type="entry name" value="Quinoprotein alcohol dehydrogenase-like"/>
    <property type="match status" value="1"/>
</dbReference>
<evidence type="ECO:0000313" key="7">
    <source>
        <dbReference type="EMBL" id="KAF9624677.1"/>
    </source>
</evidence>
<reference evidence="7 8" key="1">
    <citation type="submission" date="2020-10" db="EMBL/GenBank/DDBJ databases">
        <title>The Coptis chinensis genome and diversification of protoberbering-type alkaloids.</title>
        <authorList>
            <person name="Wang B."/>
            <person name="Shu S."/>
            <person name="Song C."/>
            <person name="Liu Y."/>
        </authorList>
    </citation>
    <scope>NUCLEOTIDE SEQUENCE [LARGE SCALE GENOMIC DNA]</scope>
    <source>
        <strain evidence="7">HL-2020</strain>
        <tissue evidence="7">Leaf</tissue>
    </source>
</reference>
<dbReference type="Proteomes" id="UP000631114">
    <property type="component" value="Unassembled WGS sequence"/>
</dbReference>
<evidence type="ECO:0000259" key="6">
    <source>
        <dbReference type="Pfam" id="PF13570"/>
    </source>
</evidence>
<dbReference type="Gene3D" id="1.10.1200.10">
    <property type="entry name" value="ACP-like"/>
    <property type="match status" value="1"/>
</dbReference>
<dbReference type="SMART" id="SM00564">
    <property type="entry name" value="PQQ"/>
    <property type="match status" value="3"/>
</dbReference>
<dbReference type="InterPro" id="IPR020845">
    <property type="entry name" value="AMP-binding_CS"/>
</dbReference>
<feature type="domain" description="Carrier" evidence="3">
    <location>
        <begin position="633"/>
        <end position="667"/>
    </location>
</feature>
<dbReference type="PANTHER" id="PTHR44394">
    <property type="entry name" value="BETA-ALANINE-ACTIVATING ENZYME"/>
    <property type="match status" value="1"/>
</dbReference>
<sequence length="1280" mass="143069">MANEKSGEENNLCCISHLFYKTASLNPNNISVIHASAGAQICRQFRPHDINNNNLDNILLDYNSYRESHSNPYLKGDEFFTYSDVLSSVQSLSYRISHVIDNPDDPPYLIRPPQDCIVNDECVEEIGGPRIIGIYMVPSVEYIVALLSVLRCGEAFLPLDPSWPKQRILSIISSSKVALIVKSKSCFTATEDFQLEESDWLVEQSSCPVLEMSMKENREKVFGCSELVWPCQSMRKRKFCYLMYTSGSTGKPKGVCGTEIGLLNRYLWMQELFPLHVEEILLFKTSISFIDHLQEFLSGILSSVPLVIPPFEEFRINPFYIAEFLKAYRISRLMIVPSVMRAILPAMQSPHNIRVQSFFKVLVFSGEVLPISLCHVLHKLLPKISILNLYGSTEVSGDCTYFDCKRLPTVLETDVLSSVPIGTPISNCDIILFGEPNEPDEGEIYVGGLCTSMEYFLDPAATTMDYLKLSQVSELRNSRPFLDKENQLYFRTGDFARRLHTGDLVFLGRKDRTLKVNGQRVALEEIENNLREHPDVVDVAVISHESQSKCACLVAYVVLKGNEKIQMLDSHFRNWLVKRLPPAMIPNCYLAIKSLPLTSTGKLDYAFLSDSAFLLKQVKSNSDISRGGYSLLQAIKEAFSDALMVGEIKNDDDFFEMGGNSLSAAQVSYKLGVNMKLLYIYSSPYKLLNAILDHELEHTFQLGSKFDWDVDLEAQNGNKLVRSSLGIHSGSIDESPVSKCLKVEKNTYPSSSITPLREEVPWVSRLNLLTSCSFSRCNKVFYEGKYDGNDVCQACWSAQYPRNRKGSLHELWKVHSKSCIDASPLVVSKDGDIYLFIGSHSQIFLCIDAASGLVQWEVKLEGRIECSAAIVDDFSQVVVGCYKGKIYFLDFMTGNISWAFNTLGQVTTSCGQAEKADLCHHQSTTPWHPEDPQDPIFQPRLNPNSQNRGLPMQEATRGVRLPPQGCEIPRVNQVRGRGRGYQRLVQRWVDGDRNFWEQPIIRNARQENRGRSPSPPSSPSTDRSGRRADREPNRQIGDFERCGSYDHNLYALDYKNHCCVCHISCGGSIYGSPSISVVHNMLYVASTMGRVTAILIETSPFQSVWMHELGAPVFGSLISSANGNVVCCSVDGHVTVLSKSGSVVWKAITGGPIFAGACLTDAVPSQETGDMMWEYNIGDPITSSAYVDENMQLISDPSYSSDRLACVCSSSGSVYVLQVSLSALREKNHPAKDTVLPAVQEFAKVDLPGDIFSSPVMIGGRIFVGCRDEYVHCLEVKFDI</sequence>
<feature type="compositionally biased region" description="Basic and acidic residues" evidence="1">
    <location>
        <begin position="1023"/>
        <end position="1037"/>
    </location>
</feature>
<dbReference type="InterPro" id="IPR042099">
    <property type="entry name" value="ANL_N_sf"/>
</dbReference>
<dbReference type="InterPro" id="IPR036736">
    <property type="entry name" value="ACP-like_sf"/>
</dbReference>
<dbReference type="Gene3D" id="3.30.300.30">
    <property type="match status" value="1"/>
</dbReference>
<feature type="domain" description="Pyrrolo-quinoline quinone repeat" evidence="5">
    <location>
        <begin position="810"/>
        <end position="914"/>
    </location>
</feature>
<accession>A0A835IYP4</accession>
<proteinExistence type="predicted"/>
<organism evidence="7 8">
    <name type="scientific">Coptis chinensis</name>
    <dbReference type="NCBI Taxonomy" id="261450"/>
    <lineage>
        <taxon>Eukaryota</taxon>
        <taxon>Viridiplantae</taxon>
        <taxon>Streptophyta</taxon>
        <taxon>Embryophyta</taxon>
        <taxon>Tracheophyta</taxon>
        <taxon>Spermatophyta</taxon>
        <taxon>Magnoliopsida</taxon>
        <taxon>Ranunculales</taxon>
        <taxon>Ranunculaceae</taxon>
        <taxon>Coptidoideae</taxon>
        <taxon>Coptis</taxon>
    </lineage>
</organism>
<dbReference type="Pfam" id="PF13360">
    <property type="entry name" value="PQQ_2"/>
    <property type="match status" value="1"/>
</dbReference>
<dbReference type="PANTHER" id="PTHR44394:SF1">
    <property type="entry name" value="BETA-ALANINE-ACTIVATING ENZYME"/>
    <property type="match status" value="1"/>
</dbReference>
<evidence type="ECO:0000259" key="5">
    <source>
        <dbReference type="Pfam" id="PF13360"/>
    </source>
</evidence>
<dbReference type="SUPFAM" id="SSF56801">
    <property type="entry name" value="Acetyl-CoA synthetase-like"/>
    <property type="match status" value="1"/>
</dbReference>
<dbReference type="Pfam" id="PF13193">
    <property type="entry name" value="AMP-binding_C"/>
    <property type="match status" value="1"/>
</dbReference>
<gene>
    <name evidence="7" type="ORF">IFM89_012948</name>
</gene>
<evidence type="ECO:0000256" key="1">
    <source>
        <dbReference type="SAM" id="MobiDB-lite"/>
    </source>
</evidence>
<dbReference type="CDD" id="cd05930">
    <property type="entry name" value="A_NRPS"/>
    <property type="match status" value="1"/>
</dbReference>
<feature type="domain" description="Pyrrolo-quinoline quinone repeat" evidence="6">
    <location>
        <begin position="1042"/>
        <end position="1275"/>
    </location>
</feature>
<feature type="region of interest" description="Disordered" evidence="1">
    <location>
        <begin position="922"/>
        <end position="950"/>
    </location>
</feature>
<dbReference type="PROSITE" id="PS00455">
    <property type="entry name" value="AMP_BINDING"/>
    <property type="match status" value="1"/>
</dbReference>